<accession>A0A517NYZ1</accession>
<dbReference type="OrthoDB" id="278295at2"/>
<keyword evidence="1" id="KW-1133">Transmembrane helix</keyword>
<evidence type="ECO:0000313" key="2">
    <source>
        <dbReference type="EMBL" id="QDT12338.1"/>
    </source>
</evidence>
<dbReference type="AlphaFoldDB" id="A0A517NYZ1"/>
<organism evidence="2 3">
    <name type="scientific">Stieleria marina</name>
    <dbReference type="NCBI Taxonomy" id="1930275"/>
    <lineage>
        <taxon>Bacteria</taxon>
        <taxon>Pseudomonadati</taxon>
        <taxon>Planctomycetota</taxon>
        <taxon>Planctomycetia</taxon>
        <taxon>Pirellulales</taxon>
        <taxon>Pirellulaceae</taxon>
        <taxon>Stieleria</taxon>
    </lineage>
</organism>
<gene>
    <name evidence="2" type="ORF">K239x_43470</name>
</gene>
<evidence type="ECO:0000313" key="3">
    <source>
        <dbReference type="Proteomes" id="UP000319817"/>
    </source>
</evidence>
<keyword evidence="1" id="KW-0812">Transmembrane</keyword>
<sequence>MKNTAKNLWNDEAGFVVSVELVLVSTIAVLGLMTGLTAVRDGVVCELSDTAGAVQDLNQSYSYNGVVGHSGATAGSDFNDALDFCDSTDDLSGRADNCITFDGAPVNER</sequence>
<keyword evidence="3" id="KW-1185">Reference proteome</keyword>
<feature type="transmembrane region" description="Helical" evidence="1">
    <location>
        <begin position="13"/>
        <end position="33"/>
    </location>
</feature>
<dbReference type="RefSeq" id="WP_145420140.1">
    <property type="nucleotide sequence ID" value="NZ_CP036526.1"/>
</dbReference>
<name>A0A517NYZ1_9BACT</name>
<protein>
    <submittedName>
        <fullName evidence="2">Uncharacterized protein</fullName>
    </submittedName>
</protein>
<reference evidence="2 3" key="1">
    <citation type="submission" date="2019-02" db="EMBL/GenBank/DDBJ databases">
        <title>Deep-cultivation of Planctomycetes and their phenomic and genomic characterization uncovers novel biology.</title>
        <authorList>
            <person name="Wiegand S."/>
            <person name="Jogler M."/>
            <person name="Boedeker C."/>
            <person name="Pinto D."/>
            <person name="Vollmers J."/>
            <person name="Rivas-Marin E."/>
            <person name="Kohn T."/>
            <person name="Peeters S.H."/>
            <person name="Heuer A."/>
            <person name="Rast P."/>
            <person name="Oberbeckmann S."/>
            <person name="Bunk B."/>
            <person name="Jeske O."/>
            <person name="Meyerdierks A."/>
            <person name="Storesund J.E."/>
            <person name="Kallscheuer N."/>
            <person name="Luecker S."/>
            <person name="Lage O.M."/>
            <person name="Pohl T."/>
            <person name="Merkel B.J."/>
            <person name="Hornburger P."/>
            <person name="Mueller R.-W."/>
            <person name="Bruemmer F."/>
            <person name="Labrenz M."/>
            <person name="Spormann A.M."/>
            <person name="Op den Camp H."/>
            <person name="Overmann J."/>
            <person name="Amann R."/>
            <person name="Jetten M.S.M."/>
            <person name="Mascher T."/>
            <person name="Medema M.H."/>
            <person name="Devos D.P."/>
            <person name="Kaster A.-K."/>
            <person name="Ovreas L."/>
            <person name="Rohde M."/>
            <person name="Galperin M.Y."/>
            <person name="Jogler C."/>
        </authorList>
    </citation>
    <scope>NUCLEOTIDE SEQUENCE [LARGE SCALE GENOMIC DNA]</scope>
    <source>
        <strain evidence="2 3">K23_9</strain>
    </source>
</reference>
<proteinExistence type="predicted"/>
<dbReference type="EMBL" id="CP036526">
    <property type="protein sequence ID" value="QDT12338.1"/>
    <property type="molecule type" value="Genomic_DNA"/>
</dbReference>
<evidence type="ECO:0000256" key="1">
    <source>
        <dbReference type="SAM" id="Phobius"/>
    </source>
</evidence>
<keyword evidence="1" id="KW-0472">Membrane</keyword>
<dbReference type="Proteomes" id="UP000319817">
    <property type="component" value="Chromosome"/>
</dbReference>